<dbReference type="STRING" id="1618478.UR68_C0028G0010"/>
<accession>A0A0G0BQN4</accession>
<dbReference type="GO" id="GO:0016020">
    <property type="term" value="C:membrane"/>
    <property type="evidence" value="ECO:0007669"/>
    <property type="project" value="InterPro"/>
</dbReference>
<dbReference type="Proteomes" id="UP000034457">
    <property type="component" value="Unassembled WGS sequence"/>
</dbReference>
<dbReference type="Gene3D" id="1.20.1280.290">
    <property type="match status" value="1"/>
</dbReference>
<dbReference type="Pfam" id="PF04193">
    <property type="entry name" value="PQ-loop"/>
    <property type="match status" value="1"/>
</dbReference>
<keyword evidence="2 5" id="KW-0812">Transmembrane</keyword>
<comment type="subcellular location">
    <subcellularLocation>
        <location evidence="1">Membrane</location>
        <topology evidence="1">Multi-pass membrane protein</topology>
    </subcellularLocation>
</comment>
<evidence type="ECO:0000256" key="3">
    <source>
        <dbReference type="ARBA" id="ARBA00022989"/>
    </source>
</evidence>
<reference evidence="6 7" key="1">
    <citation type="journal article" date="2015" name="Nature">
        <title>rRNA introns, odd ribosomes, and small enigmatic genomes across a large radiation of phyla.</title>
        <authorList>
            <person name="Brown C.T."/>
            <person name="Hug L.A."/>
            <person name="Thomas B.C."/>
            <person name="Sharon I."/>
            <person name="Castelle C.J."/>
            <person name="Singh A."/>
            <person name="Wilkins M.J."/>
            <person name="Williams K.H."/>
            <person name="Banfield J.F."/>
        </authorList>
    </citation>
    <scope>NUCLEOTIDE SEQUENCE [LARGE SCALE GENOMIC DNA]</scope>
</reference>
<dbReference type="AlphaFoldDB" id="A0A0G0BQN4"/>
<keyword evidence="3 5" id="KW-1133">Transmembrane helix</keyword>
<evidence type="ECO:0000256" key="4">
    <source>
        <dbReference type="ARBA" id="ARBA00023136"/>
    </source>
</evidence>
<comment type="caution">
    <text evidence="6">The sequence shown here is derived from an EMBL/GenBank/DDBJ whole genome shotgun (WGS) entry which is preliminary data.</text>
</comment>
<feature type="transmembrane region" description="Helical" evidence="5">
    <location>
        <begin position="6"/>
        <end position="24"/>
    </location>
</feature>
<dbReference type="EMBL" id="LBQC01000028">
    <property type="protein sequence ID" value="KKP71693.1"/>
    <property type="molecule type" value="Genomic_DNA"/>
</dbReference>
<gene>
    <name evidence="6" type="ORF">UR68_C0028G0010</name>
</gene>
<evidence type="ECO:0000313" key="6">
    <source>
        <dbReference type="EMBL" id="KKP71693.1"/>
    </source>
</evidence>
<keyword evidence="4 5" id="KW-0472">Membrane</keyword>
<evidence type="ECO:0000256" key="1">
    <source>
        <dbReference type="ARBA" id="ARBA00004141"/>
    </source>
</evidence>
<evidence type="ECO:0000313" key="7">
    <source>
        <dbReference type="Proteomes" id="UP000034457"/>
    </source>
</evidence>
<protein>
    <recommendedName>
        <fullName evidence="8">MtN3 and saliva related transmembrane protein</fullName>
    </recommendedName>
</protein>
<proteinExistence type="predicted"/>
<evidence type="ECO:0008006" key="8">
    <source>
        <dbReference type="Google" id="ProtNLM"/>
    </source>
</evidence>
<evidence type="ECO:0000256" key="5">
    <source>
        <dbReference type="SAM" id="Phobius"/>
    </source>
</evidence>
<feature type="transmembrane region" description="Helical" evidence="5">
    <location>
        <begin position="36"/>
        <end position="57"/>
    </location>
</feature>
<organism evidence="6 7">
    <name type="scientific">Candidatus Roizmanbacteria bacterium GW2011_GWA2_35_19</name>
    <dbReference type="NCBI Taxonomy" id="1618478"/>
    <lineage>
        <taxon>Bacteria</taxon>
        <taxon>Candidatus Roizmaniibacteriota</taxon>
    </lineage>
</organism>
<feature type="transmembrane region" description="Helical" evidence="5">
    <location>
        <begin position="63"/>
        <end position="80"/>
    </location>
</feature>
<name>A0A0G0BQN4_9BACT</name>
<sequence>MKNLELVFGYLGSTFAALIFFPQVWTSFKTKKTKDLSWMGIIIGMLNGISWVCYGLIKSDPFIYVTNSILFVGAFLLMVLKKKHG</sequence>
<dbReference type="InterPro" id="IPR006603">
    <property type="entry name" value="PQ-loop_rpt"/>
</dbReference>
<evidence type="ECO:0000256" key="2">
    <source>
        <dbReference type="ARBA" id="ARBA00022692"/>
    </source>
</evidence>